<evidence type="ECO:0000256" key="1">
    <source>
        <dbReference type="SAM" id="MobiDB-lite"/>
    </source>
</evidence>
<feature type="region of interest" description="Disordered" evidence="1">
    <location>
        <begin position="151"/>
        <end position="246"/>
    </location>
</feature>
<gene>
    <name evidence="2" type="ORF">BQ4739_LOCUS3355</name>
</gene>
<name>A0A383VC70_TETOB</name>
<evidence type="ECO:0000313" key="2">
    <source>
        <dbReference type="EMBL" id="SZX62771.1"/>
    </source>
</evidence>
<protein>
    <submittedName>
        <fullName evidence="2">Uncharacterized protein</fullName>
    </submittedName>
</protein>
<reference evidence="2 3" key="1">
    <citation type="submission" date="2016-10" db="EMBL/GenBank/DDBJ databases">
        <authorList>
            <person name="Cai Z."/>
        </authorList>
    </citation>
    <scope>NUCLEOTIDE SEQUENCE [LARGE SCALE GENOMIC DNA]</scope>
</reference>
<accession>A0A383VC70</accession>
<keyword evidence="3" id="KW-1185">Reference proteome</keyword>
<organism evidence="2 3">
    <name type="scientific">Tetradesmus obliquus</name>
    <name type="common">Green alga</name>
    <name type="synonym">Acutodesmus obliquus</name>
    <dbReference type="NCBI Taxonomy" id="3088"/>
    <lineage>
        <taxon>Eukaryota</taxon>
        <taxon>Viridiplantae</taxon>
        <taxon>Chlorophyta</taxon>
        <taxon>core chlorophytes</taxon>
        <taxon>Chlorophyceae</taxon>
        <taxon>CS clade</taxon>
        <taxon>Sphaeropleales</taxon>
        <taxon>Scenedesmaceae</taxon>
        <taxon>Tetradesmus</taxon>
    </lineage>
</organism>
<dbReference type="Proteomes" id="UP000256970">
    <property type="component" value="Unassembled WGS sequence"/>
</dbReference>
<evidence type="ECO:0000313" key="3">
    <source>
        <dbReference type="Proteomes" id="UP000256970"/>
    </source>
</evidence>
<proteinExistence type="predicted"/>
<sequence length="384" mass="39728">MLRLALYYYTYQLLQPVQQLLAAHGHSIAGLAPLLQQHAAPTSNNEEASAALMQAAQQQMQDLPPQAVASVVQALTAVQQLQQQFVTPVPEDVLRLLEAMCSLPASATPASLAAAAAAAAPAAAAAAAAPVPAAAAAGTVPDAVITMIGSKHAAGSDAGSPPRTAKRLQPTPPPQQQLVLQESATDPRQGHMQQAAPHHHQQQQPQPQQQQQQHPQLQPSLPGSREQGRVQAQSPHGRSQLRERSNSAQLLQGLLQEENSSCGSQEQHAAGGSPAVAAAEAAEAGVAAGVMHGSTAAVAEAEVPPEVALLLAETAAAMKAGHDHHGVQLQPWLAATEHAALADRLGRSAAAAAAFLQSWPQVFKVYTQGPAMCTSGCKIRQRSG</sequence>
<dbReference type="AlphaFoldDB" id="A0A383VC70"/>
<feature type="compositionally biased region" description="Low complexity" evidence="1">
    <location>
        <begin position="202"/>
        <end position="219"/>
    </location>
</feature>
<dbReference type="EMBL" id="FNXT01000261">
    <property type="protein sequence ID" value="SZX62771.1"/>
    <property type="molecule type" value="Genomic_DNA"/>
</dbReference>